<accession>A0A2C9V887</accession>
<dbReference type="EMBL" id="CM004395">
    <property type="protein sequence ID" value="OAY40207.1"/>
    <property type="molecule type" value="Genomic_DNA"/>
</dbReference>
<sequence>MVRGRLKFEGERARMRVKTTTTKEGGGKQGFFSLCYEFIVPC</sequence>
<evidence type="ECO:0000313" key="1">
    <source>
        <dbReference type="EMBL" id="OAY40207.1"/>
    </source>
</evidence>
<gene>
    <name evidence="1" type="ORF">MANES_09G004000</name>
</gene>
<dbReference type="AlphaFoldDB" id="A0A2C9V887"/>
<name>A0A2C9V887_MANES</name>
<organism evidence="1">
    <name type="scientific">Manihot esculenta</name>
    <name type="common">Cassava</name>
    <name type="synonym">Jatropha manihot</name>
    <dbReference type="NCBI Taxonomy" id="3983"/>
    <lineage>
        <taxon>Eukaryota</taxon>
        <taxon>Viridiplantae</taxon>
        <taxon>Streptophyta</taxon>
        <taxon>Embryophyta</taxon>
        <taxon>Tracheophyta</taxon>
        <taxon>Spermatophyta</taxon>
        <taxon>Magnoliopsida</taxon>
        <taxon>eudicotyledons</taxon>
        <taxon>Gunneridae</taxon>
        <taxon>Pentapetalae</taxon>
        <taxon>rosids</taxon>
        <taxon>fabids</taxon>
        <taxon>Malpighiales</taxon>
        <taxon>Euphorbiaceae</taxon>
        <taxon>Crotonoideae</taxon>
        <taxon>Manihoteae</taxon>
        <taxon>Manihot</taxon>
    </lineage>
</organism>
<proteinExistence type="predicted"/>
<protein>
    <submittedName>
        <fullName evidence="1">Uncharacterized protein</fullName>
    </submittedName>
</protein>
<reference evidence="1" key="1">
    <citation type="submission" date="2016-02" db="EMBL/GenBank/DDBJ databases">
        <title>WGS assembly of Manihot esculenta.</title>
        <authorList>
            <person name="Bredeson J.V."/>
            <person name="Prochnik S.E."/>
            <person name="Lyons J.B."/>
            <person name="Schmutz J."/>
            <person name="Grimwood J."/>
            <person name="Vrebalov J."/>
            <person name="Bart R.S."/>
            <person name="Amuge T."/>
            <person name="Ferguson M.E."/>
            <person name="Green R."/>
            <person name="Putnam N."/>
            <person name="Stites J."/>
            <person name="Rounsley S."/>
            <person name="Rokhsar D.S."/>
        </authorList>
    </citation>
    <scope>NUCLEOTIDE SEQUENCE [LARGE SCALE GENOMIC DNA]</scope>
    <source>
        <tissue evidence="1">Leaf</tissue>
    </source>
</reference>